<protein>
    <submittedName>
        <fullName evidence="4">Uncharacterized protein</fullName>
    </submittedName>
</protein>
<proteinExistence type="predicted"/>
<name>A0A914DWH9_9BILA</name>
<reference evidence="4" key="1">
    <citation type="submission" date="2022-11" db="UniProtKB">
        <authorList>
            <consortium name="WormBaseParasite"/>
        </authorList>
    </citation>
    <scope>IDENTIFICATION</scope>
</reference>
<sequence length="446" mass="50441">MLRVSPKSEVTMLSLAKMGKYSFYLKKLQIFFGPVGGYIKWAWCLFSPAVLVFLLGFSVLGYHRVTFNNQKLPWMYEGVAWVAMVGPLFVVPFTVVYTIYETWKRHKPLSSVWSSENWRHKQEIVEASEPKHIVNPENDYAYIDPISRGPSAKSNRNFPSINVIGDDEMYARATERIREWTERNSRRLSQAPRVNELPSNSGDVIQVIEDQTNAESSEAPDVSDDQNDNYGWRSGRLRDFELVDDGQLSSKVDSDKAKPDRVSIGRSLSAERSRSQTPSEASEELNLFGPPPEPNGFEISMSDTVRYRSLNRRSDQKRSRAFEDAFNVIELAEIPTKPIKIVEPPASPISTSSVQPETRPRLYTSSVQPETRPRLYSEATDYSIGSLSINPVDQSYTNSNSTISSIGGRRFLKPIATRPPRLKRPQPIRNPSIQRKPSVGSSTSPL</sequence>
<feature type="region of interest" description="Disordered" evidence="1">
    <location>
        <begin position="247"/>
        <end position="300"/>
    </location>
</feature>
<keyword evidence="2" id="KW-0812">Transmembrane</keyword>
<keyword evidence="2" id="KW-0472">Membrane</keyword>
<feature type="region of interest" description="Disordered" evidence="1">
    <location>
        <begin position="388"/>
        <end position="446"/>
    </location>
</feature>
<feature type="transmembrane region" description="Helical" evidence="2">
    <location>
        <begin position="41"/>
        <end position="60"/>
    </location>
</feature>
<evidence type="ECO:0000256" key="2">
    <source>
        <dbReference type="SAM" id="Phobius"/>
    </source>
</evidence>
<accession>A0A914DWH9</accession>
<feature type="compositionally biased region" description="Polar residues" evidence="1">
    <location>
        <begin position="429"/>
        <end position="446"/>
    </location>
</feature>
<evidence type="ECO:0000313" key="3">
    <source>
        <dbReference type="Proteomes" id="UP000887540"/>
    </source>
</evidence>
<feature type="region of interest" description="Disordered" evidence="1">
    <location>
        <begin position="183"/>
        <end position="233"/>
    </location>
</feature>
<feature type="compositionally biased region" description="Low complexity" evidence="1">
    <location>
        <begin position="397"/>
        <end position="409"/>
    </location>
</feature>
<feature type="transmembrane region" description="Helical" evidence="2">
    <location>
        <begin position="80"/>
        <end position="100"/>
    </location>
</feature>
<dbReference type="WBParaSite" id="ACRNAN_scaffold4522.g7092.t2">
    <property type="protein sequence ID" value="ACRNAN_scaffold4522.g7092.t2"/>
    <property type="gene ID" value="ACRNAN_scaffold4522.g7092"/>
</dbReference>
<feature type="compositionally biased region" description="Basic and acidic residues" evidence="1">
    <location>
        <begin position="252"/>
        <end position="274"/>
    </location>
</feature>
<dbReference type="Proteomes" id="UP000887540">
    <property type="component" value="Unplaced"/>
</dbReference>
<keyword evidence="2" id="KW-1133">Transmembrane helix</keyword>
<dbReference type="AlphaFoldDB" id="A0A914DWH9"/>
<feature type="region of interest" description="Disordered" evidence="1">
    <location>
        <begin position="341"/>
        <end position="370"/>
    </location>
</feature>
<organism evidence="3 4">
    <name type="scientific">Acrobeloides nanus</name>
    <dbReference type="NCBI Taxonomy" id="290746"/>
    <lineage>
        <taxon>Eukaryota</taxon>
        <taxon>Metazoa</taxon>
        <taxon>Ecdysozoa</taxon>
        <taxon>Nematoda</taxon>
        <taxon>Chromadorea</taxon>
        <taxon>Rhabditida</taxon>
        <taxon>Tylenchina</taxon>
        <taxon>Cephalobomorpha</taxon>
        <taxon>Cephaloboidea</taxon>
        <taxon>Cephalobidae</taxon>
        <taxon>Acrobeloides</taxon>
    </lineage>
</organism>
<evidence type="ECO:0000313" key="4">
    <source>
        <dbReference type="WBParaSite" id="ACRNAN_scaffold4522.g7092.t2"/>
    </source>
</evidence>
<feature type="compositionally biased region" description="Polar residues" evidence="1">
    <location>
        <begin position="197"/>
        <end position="216"/>
    </location>
</feature>
<keyword evidence="3" id="KW-1185">Reference proteome</keyword>
<evidence type="ECO:0000256" key="1">
    <source>
        <dbReference type="SAM" id="MobiDB-lite"/>
    </source>
</evidence>